<comment type="caution">
    <text evidence="1">The sequence shown here is derived from an EMBL/GenBank/DDBJ whole genome shotgun (WGS) entry which is preliminary data.</text>
</comment>
<name>A0ABP9UP33_9BACT</name>
<protein>
    <submittedName>
        <fullName evidence="1">Uncharacterized protein</fullName>
    </submittedName>
</protein>
<sequence length="152" mass="16454">MPACKRAAKAAKNDSTVLHATQAWHDGTLWSGGFQPPFLKPGSYKLSKTAPRLSAAGVDEAALWIAGTAGENIANFAWVQHFIHHLAPQTAQRACAFQQSEASPQVVSVAKDNEPFEEKMPRLVAELNDPFKESAKLESAIRKNLQGLGYGL</sequence>
<dbReference type="RefSeq" id="WP_353567439.1">
    <property type="nucleotide sequence ID" value="NZ_BAABRI010000013.1"/>
</dbReference>
<reference evidence="1 2" key="1">
    <citation type="submission" date="2024-02" db="EMBL/GenBank/DDBJ databases">
        <title>Haloferula sargassicola NBRC 104335.</title>
        <authorList>
            <person name="Ichikawa N."/>
            <person name="Katano-Makiyama Y."/>
            <person name="Hidaka K."/>
        </authorList>
    </citation>
    <scope>NUCLEOTIDE SEQUENCE [LARGE SCALE GENOMIC DNA]</scope>
    <source>
        <strain evidence="1 2">NBRC 104335</strain>
    </source>
</reference>
<gene>
    <name evidence="1" type="ORF">Hsar01_02556</name>
</gene>
<dbReference type="EMBL" id="BAABRI010000013">
    <property type="protein sequence ID" value="GAA5483326.1"/>
    <property type="molecule type" value="Genomic_DNA"/>
</dbReference>
<accession>A0ABP9UP33</accession>
<organism evidence="1 2">
    <name type="scientific">Haloferula sargassicola</name>
    <dbReference type="NCBI Taxonomy" id="490096"/>
    <lineage>
        <taxon>Bacteria</taxon>
        <taxon>Pseudomonadati</taxon>
        <taxon>Verrucomicrobiota</taxon>
        <taxon>Verrucomicrobiia</taxon>
        <taxon>Verrucomicrobiales</taxon>
        <taxon>Verrucomicrobiaceae</taxon>
        <taxon>Haloferula</taxon>
    </lineage>
</organism>
<keyword evidence="2" id="KW-1185">Reference proteome</keyword>
<dbReference type="Proteomes" id="UP001476282">
    <property type="component" value="Unassembled WGS sequence"/>
</dbReference>
<evidence type="ECO:0000313" key="1">
    <source>
        <dbReference type="EMBL" id="GAA5483326.1"/>
    </source>
</evidence>
<proteinExistence type="predicted"/>
<evidence type="ECO:0000313" key="2">
    <source>
        <dbReference type="Proteomes" id="UP001476282"/>
    </source>
</evidence>